<organism evidence="2 3">
    <name type="scientific">Streptomyces albireticuli</name>
    <dbReference type="NCBI Taxonomy" id="1940"/>
    <lineage>
        <taxon>Bacteria</taxon>
        <taxon>Bacillati</taxon>
        <taxon>Actinomycetota</taxon>
        <taxon>Actinomycetes</taxon>
        <taxon>Kitasatosporales</taxon>
        <taxon>Streptomycetaceae</taxon>
        <taxon>Streptomyces</taxon>
    </lineage>
</organism>
<gene>
    <name evidence="2" type="ORF">SMD11_3880</name>
</gene>
<evidence type="ECO:0000256" key="1">
    <source>
        <dbReference type="SAM" id="MobiDB-lite"/>
    </source>
</evidence>
<dbReference type="Proteomes" id="UP000195755">
    <property type="component" value="Chromosome"/>
</dbReference>
<dbReference type="KEGG" id="salj:SMD11_3880"/>
<evidence type="ECO:0000313" key="2">
    <source>
        <dbReference type="EMBL" id="ARZ69495.1"/>
    </source>
</evidence>
<name>A0A1Z2L5C4_9ACTN</name>
<proteinExistence type="predicted"/>
<sequence>MGDGDRLHHQGGQIRRGLPEIGLMYEQADTVTITGQLFQWARPNARIVTEVVQIQGLPDGLDQQIQLIPPQLVEIGLPQQIGGHNPRPRAHAATSSGDAGRCPHSTFDSSDLETWARIANPC</sequence>
<feature type="region of interest" description="Disordered" evidence="1">
    <location>
        <begin position="80"/>
        <end position="107"/>
    </location>
</feature>
<accession>A0A1Z2L5C4</accession>
<reference evidence="2 3" key="1">
    <citation type="submission" date="2017-06" db="EMBL/GenBank/DDBJ databases">
        <title>Streptomyces albireticuli Genome sequencing and assembly.</title>
        <authorList>
            <person name="Wang Y."/>
            <person name="Du B."/>
            <person name="Ding Y."/>
            <person name="Liu H."/>
            <person name="Hou Q."/>
            <person name="Liu K."/>
            <person name="Yao L."/>
            <person name="Wang C."/>
        </authorList>
    </citation>
    <scope>NUCLEOTIDE SEQUENCE [LARGE SCALE GENOMIC DNA]</scope>
    <source>
        <strain evidence="2 3">MDJK11</strain>
    </source>
</reference>
<protein>
    <submittedName>
        <fullName evidence="2">Uncharacterized protein</fullName>
    </submittedName>
</protein>
<evidence type="ECO:0000313" key="3">
    <source>
        <dbReference type="Proteomes" id="UP000195755"/>
    </source>
</evidence>
<dbReference type="EMBL" id="CP021744">
    <property type="protein sequence ID" value="ARZ69495.1"/>
    <property type="molecule type" value="Genomic_DNA"/>
</dbReference>
<dbReference type="AlphaFoldDB" id="A0A1Z2L5C4"/>